<accession>A0AAQ3U8I6</accession>
<name>A0AAQ3U8I6_PASNO</name>
<dbReference type="AlphaFoldDB" id="A0AAQ3U8I6"/>
<dbReference type="PANTHER" id="PTHR47762">
    <property type="entry name" value="OSJNBB0079B02.4 PROTEIN"/>
    <property type="match status" value="1"/>
</dbReference>
<dbReference type="EMBL" id="CP144751">
    <property type="protein sequence ID" value="WVZ87378.1"/>
    <property type="molecule type" value="Genomic_DNA"/>
</dbReference>
<dbReference type="PANTHER" id="PTHR47762:SF2">
    <property type="entry name" value="OS04G0640800 PROTEIN"/>
    <property type="match status" value="1"/>
</dbReference>
<protein>
    <recommendedName>
        <fullName evidence="2">Programmed cell death protein 2 C-terminal domain-containing protein</fullName>
    </recommendedName>
</protein>
<feature type="region of interest" description="Disordered" evidence="1">
    <location>
        <begin position="138"/>
        <end position="159"/>
    </location>
</feature>
<evidence type="ECO:0000313" key="3">
    <source>
        <dbReference type="EMBL" id="WVZ87378.1"/>
    </source>
</evidence>
<evidence type="ECO:0000259" key="2">
    <source>
        <dbReference type="Pfam" id="PF04194"/>
    </source>
</evidence>
<reference evidence="3 4" key="1">
    <citation type="submission" date="2024-02" db="EMBL/GenBank/DDBJ databases">
        <title>High-quality chromosome-scale genome assembly of Pensacola bahiagrass (Paspalum notatum Flugge var. saurae).</title>
        <authorList>
            <person name="Vega J.M."/>
            <person name="Podio M."/>
            <person name="Orjuela J."/>
            <person name="Siena L.A."/>
            <person name="Pessino S.C."/>
            <person name="Combes M.C."/>
            <person name="Mariac C."/>
            <person name="Albertini E."/>
            <person name="Pupilli F."/>
            <person name="Ortiz J.P.A."/>
            <person name="Leblanc O."/>
        </authorList>
    </citation>
    <scope>NUCLEOTIDE SEQUENCE [LARGE SCALE GENOMIC DNA]</scope>
    <source>
        <strain evidence="3">R1</strain>
        <tissue evidence="3">Leaf</tissue>
    </source>
</reference>
<evidence type="ECO:0000256" key="1">
    <source>
        <dbReference type="SAM" id="MobiDB-lite"/>
    </source>
</evidence>
<keyword evidence="4" id="KW-1185">Reference proteome</keyword>
<organism evidence="3 4">
    <name type="scientific">Paspalum notatum var. saurae</name>
    <dbReference type="NCBI Taxonomy" id="547442"/>
    <lineage>
        <taxon>Eukaryota</taxon>
        <taxon>Viridiplantae</taxon>
        <taxon>Streptophyta</taxon>
        <taxon>Embryophyta</taxon>
        <taxon>Tracheophyta</taxon>
        <taxon>Spermatophyta</taxon>
        <taxon>Magnoliopsida</taxon>
        <taxon>Liliopsida</taxon>
        <taxon>Poales</taxon>
        <taxon>Poaceae</taxon>
        <taxon>PACMAD clade</taxon>
        <taxon>Panicoideae</taxon>
        <taxon>Andropogonodae</taxon>
        <taxon>Paspaleae</taxon>
        <taxon>Paspalinae</taxon>
        <taxon>Paspalum</taxon>
    </lineage>
</organism>
<proteinExistence type="predicted"/>
<sequence>MAEEVHLGLPGPWATDYREKADHYTTKIGGVPDWPTGDMGIKPETLQCSLCGTKLCLVAQVHAPVAKLNIEERIIYVLRVQKCHNVKQTEGDGDGLGQLDEPSTTVPEEQNDKTRSPDINDDDFDLDTLAEALEQAATLASNSKKKNKSKHTAPVKRPVLKEKAGDQSIPVLPCFYIYYDKELHGVKGTVGSSSSEFVLKKEIMDTANDEEEKWEGEKYEYDKAIGADRTFLKFKKRLDAYPHQCFRYSYGGKPLRAAMKLQDAGTCRLCGSPRQFELQLMSPLSYFLHEAGHGSSNYAPSSWTWLTVIIYTCSKSCCPSSCGGKAQSCCWGVVEEMILMQEDEAL</sequence>
<dbReference type="Pfam" id="PF04194">
    <property type="entry name" value="PDCD2_C"/>
    <property type="match status" value="1"/>
</dbReference>
<feature type="compositionally biased region" description="Basic residues" evidence="1">
    <location>
        <begin position="143"/>
        <end position="154"/>
    </location>
</feature>
<dbReference type="InterPro" id="IPR007320">
    <property type="entry name" value="PDCD2_C"/>
</dbReference>
<dbReference type="Proteomes" id="UP001341281">
    <property type="component" value="Chromosome 07"/>
</dbReference>
<feature type="domain" description="Programmed cell death protein 2 C-terminal" evidence="2">
    <location>
        <begin position="228"/>
        <end position="342"/>
    </location>
</feature>
<dbReference type="GO" id="GO:0005737">
    <property type="term" value="C:cytoplasm"/>
    <property type="evidence" value="ECO:0007669"/>
    <property type="project" value="InterPro"/>
</dbReference>
<gene>
    <name evidence="3" type="ORF">U9M48_034019</name>
</gene>
<evidence type="ECO:0000313" key="4">
    <source>
        <dbReference type="Proteomes" id="UP001341281"/>
    </source>
</evidence>
<feature type="region of interest" description="Disordered" evidence="1">
    <location>
        <begin position="89"/>
        <end position="123"/>
    </location>
</feature>